<evidence type="ECO:0000313" key="8">
    <source>
        <dbReference type="EMBL" id="KAF2072140.1"/>
    </source>
</evidence>
<dbReference type="Proteomes" id="UP000695562">
    <property type="component" value="Unassembled WGS sequence"/>
</dbReference>
<dbReference type="AlphaFoldDB" id="A0A8J4PSH1"/>
<accession>A0A8J4PSH1</accession>
<proteinExistence type="predicted"/>
<keyword evidence="4" id="KW-0964">Secreted</keyword>
<evidence type="ECO:0000256" key="6">
    <source>
        <dbReference type="ARBA" id="ARBA00023136"/>
    </source>
</evidence>
<evidence type="ECO:0000256" key="2">
    <source>
        <dbReference type="ARBA" id="ARBA00004442"/>
    </source>
</evidence>
<gene>
    <name evidence="8" type="ORF">CYY_006538</name>
</gene>
<dbReference type="PANTHER" id="PTHR11319:SF35">
    <property type="entry name" value="OUTER MEMBRANE PROTEIN PMPC-RELATED"/>
    <property type="match status" value="1"/>
</dbReference>
<dbReference type="InterPro" id="IPR011050">
    <property type="entry name" value="Pectin_lyase_fold/virulence"/>
</dbReference>
<evidence type="ECO:0008006" key="10">
    <source>
        <dbReference type="Google" id="ProtNLM"/>
    </source>
</evidence>
<dbReference type="EMBL" id="AJWJ01000307">
    <property type="protein sequence ID" value="KAF2072140.1"/>
    <property type="molecule type" value="Genomic_DNA"/>
</dbReference>
<name>A0A8J4PSH1_9MYCE</name>
<dbReference type="Gene3D" id="2.160.20.10">
    <property type="entry name" value="Single-stranded right-handed beta-helix, Pectin lyase-like"/>
    <property type="match status" value="1"/>
</dbReference>
<comment type="caution">
    <text evidence="8">The sequence shown here is derived from an EMBL/GenBank/DDBJ whole genome shotgun (WGS) entry which is preliminary data.</text>
</comment>
<dbReference type="InterPro" id="IPR012334">
    <property type="entry name" value="Pectin_lyas_fold"/>
</dbReference>
<dbReference type="Pfam" id="PF02415">
    <property type="entry name" value="Chlam_PMP"/>
    <property type="match status" value="3"/>
</dbReference>
<comment type="subcellular location">
    <subcellularLocation>
        <location evidence="1">Cell envelope</location>
    </subcellularLocation>
    <subcellularLocation>
        <location evidence="2">Cell outer membrane</location>
    </subcellularLocation>
    <subcellularLocation>
        <location evidence="3">Secreted</location>
    </subcellularLocation>
</comment>
<dbReference type="GO" id="GO:0005576">
    <property type="term" value="C:extracellular region"/>
    <property type="evidence" value="ECO:0007669"/>
    <property type="project" value="UniProtKB-SubCell"/>
</dbReference>
<dbReference type="SUPFAM" id="SSF51126">
    <property type="entry name" value="Pectin lyase-like"/>
    <property type="match status" value="1"/>
</dbReference>
<evidence type="ECO:0000256" key="1">
    <source>
        <dbReference type="ARBA" id="ARBA00004196"/>
    </source>
</evidence>
<keyword evidence="9" id="KW-1185">Reference proteome</keyword>
<sequence>MAAFSVVGSNVVFRNLLLTDSHADYAPIRTSSSNVSILKSTFTYNSGIQAGVLYIFQDTSMSSSILVDGSKFTHNRTPGQGGAIYHFHQSETKDNNIIQNSIFDSNSASGEGFDIDYTIFSNGTGGALSLYGGSMSIRKCVFDSNIALNAGGAIFSQGTKVYIDHSSFSDNISHEGGAIYSIASWYNLTDSPHNDNQGSNGSTFLCRNSTVDIQAVDTITNNGYYCPVQDCIFSTTPSHNFICPPQISSGYKNNTPFSTISFYVIGLSFFLLSLLF</sequence>
<evidence type="ECO:0000313" key="9">
    <source>
        <dbReference type="Proteomes" id="UP000695562"/>
    </source>
</evidence>
<evidence type="ECO:0000256" key="4">
    <source>
        <dbReference type="ARBA" id="ARBA00022525"/>
    </source>
</evidence>
<dbReference type="PANTHER" id="PTHR11319">
    <property type="entry name" value="G PROTEIN-COUPLED RECEPTOR-RELATED"/>
    <property type="match status" value="1"/>
</dbReference>
<keyword evidence="5" id="KW-0732">Signal</keyword>
<dbReference type="NCBIfam" id="TIGR01376">
    <property type="entry name" value="POMP_repeat"/>
    <property type="match status" value="1"/>
</dbReference>
<evidence type="ECO:0000256" key="7">
    <source>
        <dbReference type="ARBA" id="ARBA00023237"/>
    </source>
</evidence>
<evidence type="ECO:0000256" key="5">
    <source>
        <dbReference type="ARBA" id="ARBA00022729"/>
    </source>
</evidence>
<keyword evidence="7" id="KW-0998">Cell outer membrane</keyword>
<reference evidence="8" key="1">
    <citation type="submission" date="2020-01" db="EMBL/GenBank/DDBJ databases">
        <title>Development of genomics and gene disruption for Polysphondylium violaceum indicates a role for the polyketide synthase stlB in stalk morphogenesis.</title>
        <authorList>
            <person name="Narita B."/>
            <person name="Kawabe Y."/>
            <person name="Kin K."/>
            <person name="Saito T."/>
            <person name="Gibbs R."/>
            <person name="Kuspa A."/>
            <person name="Muzny D."/>
            <person name="Queller D."/>
            <person name="Richards S."/>
            <person name="Strassman J."/>
            <person name="Sucgang R."/>
            <person name="Worley K."/>
            <person name="Schaap P."/>
        </authorList>
    </citation>
    <scope>NUCLEOTIDE SEQUENCE</scope>
    <source>
        <strain evidence="8">QSvi11</strain>
    </source>
</reference>
<keyword evidence="6" id="KW-0472">Membrane</keyword>
<dbReference type="OrthoDB" id="2015716at2759"/>
<protein>
    <recommendedName>
        <fullName evidence="10">Right handed beta helix domain-containing protein</fullName>
    </recommendedName>
</protein>
<organism evidence="8 9">
    <name type="scientific">Polysphondylium violaceum</name>
    <dbReference type="NCBI Taxonomy" id="133409"/>
    <lineage>
        <taxon>Eukaryota</taxon>
        <taxon>Amoebozoa</taxon>
        <taxon>Evosea</taxon>
        <taxon>Eumycetozoa</taxon>
        <taxon>Dictyostelia</taxon>
        <taxon>Dictyosteliales</taxon>
        <taxon>Dictyosteliaceae</taxon>
        <taxon>Polysphondylium</taxon>
    </lineage>
</organism>
<dbReference type="InterPro" id="IPR003368">
    <property type="entry name" value="POMP_repeat"/>
</dbReference>
<evidence type="ECO:0000256" key="3">
    <source>
        <dbReference type="ARBA" id="ARBA00004613"/>
    </source>
</evidence>